<dbReference type="AlphaFoldDB" id="A0ABD1ME71"/>
<evidence type="ECO:0000256" key="1">
    <source>
        <dbReference type="SAM" id="MobiDB-lite"/>
    </source>
</evidence>
<evidence type="ECO:0000313" key="2">
    <source>
        <dbReference type="EMBL" id="KAL2334090.1"/>
    </source>
</evidence>
<protein>
    <submittedName>
        <fullName evidence="2">Uncharacterized protein</fullName>
    </submittedName>
</protein>
<keyword evidence="3" id="KW-1185">Reference proteome</keyword>
<dbReference type="Proteomes" id="UP001603857">
    <property type="component" value="Unassembled WGS sequence"/>
</dbReference>
<dbReference type="EMBL" id="JBGMDY010000005">
    <property type="protein sequence ID" value="KAL2334090.1"/>
    <property type="molecule type" value="Genomic_DNA"/>
</dbReference>
<comment type="caution">
    <text evidence="2">The sequence shown here is derived from an EMBL/GenBank/DDBJ whole genome shotgun (WGS) entry which is preliminary data.</text>
</comment>
<proteinExistence type="predicted"/>
<organism evidence="2 3">
    <name type="scientific">Flemingia macrophylla</name>
    <dbReference type="NCBI Taxonomy" id="520843"/>
    <lineage>
        <taxon>Eukaryota</taxon>
        <taxon>Viridiplantae</taxon>
        <taxon>Streptophyta</taxon>
        <taxon>Embryophyta</taxon>
        <taxon>Tracheophyta</taxon>
        <taxon>Spermatophyta</taxon>
        <taxon>Magnoliopsida</taxon>
        <taxon>eudicotyledons</taxon>
        <taxon>Gunneridae</taxon>
        <taxon>Pentapetalae</taxon>
        <taxon>rosids</taxon>
        <taxon>fabids</taxon>
        <taxon>Fabales</taxon>
        <taxon>Fabaceae</taxon>
        <taxon>Papilionoideae</taxon>
        <taxon>50 kb inversion clade</taxon>
        <taxon>NPAAA clade</taxon>
        <taxon>indigoferoid/millettioid clade</taxon>
        <taxon>Phaseoleae</taxon>
        <taxon>Flemingia</taxon>
    </lineage>
</organism>
<sequence length="179" mass="19298">MTTTLVSLLLRKESGVDEHLEAYALQTLIADHHTKNENKALDRDDGSQLLAVQPPQATDKAVDREDGSQLLAVRERNDAIVIRGVHDVATDTSAKARKLQGKLDALVSMVTQLGANQNPASIARVSGIRSSNDHHPSVCPSSPQSGVDEHPDAYATNTYGKTTTTAETRHLIEKMAPNS</sequence>
<accession>A0ABD1ME71</accession>
<name>A0ABD1ME71_9FABA</name>
<feature type="region of interest" description="Disordered" evidence="1">
    <location>
        <begin position="128"/>
        <end position="149"/>
    </location>
</feature>
<reference evidence="2 3" key="1">
    <citation type="submission" date="2024-08" db="EMBL/GenBank/DDBJ databases">
        <title>Insights into the chromosomal genome structure of Flemingia macrophylla.</title>
        <authorList>
            <person name="Ding Y."/>
            <person name="Zhao Y."/>
            <person name="Bi W."/>
            <person name="Wu M."/>
            <person name="Zhao G."/>
            <person name="Gong Y."/>
            <person name="Li W."/>
            <person name="Zhang P."/>
        </authorList>
    </citation>
    <scope>NUCLEOTIDE SEQUENCE [LARGE SCALE GENOMIC DNA]</scope>
    <source>
        <strain evidence="2">DYQJB</strain>
        <tissue evidence="2">Leaf</tissue>
    </source>
</reference>
<evidence type="ECO:0000313" key="3">
    <source>
        <dbReference type="Proteomes" id="UP001603857"/>
    </source>
</evidence>
<gene>
    <name evidence="2" type="ORF">Fmac_015303</name>
</gene>